<dbReference type="NCBIfam" id="TIGR02574">
    <property type="entry name" value="stabl_TIGR02574"/>
    <property type="match status" value="1"/>
</dbReference>
<proteinExistence type="predicted"/>
<reference evidence="2" key="1">
    <citation type="journal article" date="2019" name="Int. J. Syst. Evol. Microbiol.">
        <title>The Global Catalogue of Microorganisms (GCM) 10K type strain sequencing project: providing services to taxonomists for standard genome sequencing and annotation.</title>
        <authorList>
            <consortium name="The Broad Institute Genomics Platform"/>
            <consortium name="The Broad Institute Genome Sequencing Center for Infectious Disease"/>
            <person name="Wu L."/>
            <person name="Ma J."/>
        </authorList>
    </citation>
    <scope>NUCLEOTIDE SEQUENCE [LARGE SCALE GENOMIC DNA]</scope>
    <source>
        <strain evidence="2">KCTC 52438</strain>
    </source>
</reference>
<evidence type="ECO:0000313" key="1">
    <source>
        <dbReference type="EMBL" id="MFC3150604.1"/>
    </source>
</evidence>
<dbReference type="RefSeq" id="WP_386717702.1">
    <property type="nucleotide sequence ID" value="NZ_JBHRSZ010000002.1"/>
</dbReference>
<organism evidence="1 2">
    <name type="scientific">Litoribrevibacter euphylliae</name>
    <dbReference type="NCBI Taxonomy" id="1834034"/>
    <lineage>
        <taxon>Bacteria</taxon>
        <taxon>Pseudomonadati</taxon>
        <taxon>Pseudomonadota</taxon>
        <taxon>Gammaproteobacteria</taxon>
        <taxon>Oceanospirillales</taxon>
        <taxon>Oceanospirillaceae</taxon>
        <taxon>Litoribrevibacter</taxon>
    </lineage>
</organism>
<gene>
    <name evidence="1" type="ORF">ACFOEK_06180</name>
</gene>
<comment type="caution">
    <text evidence="1">The sequence shown here is derived from an EMBL/GenBank/DDBJ whole genome shotgun (WGS) entry which is preliminary data.</text>
</comment>
<protein>
    <submittedName>
        <fullName evidence="1">Addiction module protein</fullName>
    </submittedName>
</protein>
<dbReference type="Proteomes" id="UP001595476">
    <property type="component" value="Unassembled WGS sequence"/>
</dbReference>
<name>A0ABV7H9M7_9GAMM</name>
<dbReference type="InterPro" id="IPR013406">
    <property type="entry name" value="CHP02574_addiction_mod"/>
</dbReference>
<dbReference type="EMBL" id="JBHRSZ010000002">
    <property type="protein sequence ID" value="MFC3150604.1"/>
    <property type="molecule type" value="Genomic_DNA"/>
</dbReference>
<sequence>MMTLQQALQDAKKLSKKERAELVHSLLNSLEEGQDDNVEQAWLDVANQRLKELESGEQDAVSWEDIKSSY</sequence>
<keyword evidence="2" id="KW-1185">Reference proteome</keyword>
<accession>A0ABV7H9M7</accession>
<dbReference type="Pfam" id="PF09720">
    <property type="entry name" value="Unstab_antitox"/>
    <property type="match status" value="1"/>
</dbReference>
<evidence type="ECO:0000313" key="2">
    <source>
        <dbReference type="Proteomes" id="UP001595476"/>
    </source>
</evidence>